<name>A0ABN2GAQ7_9ACTN</name>
<dbReference type="InterPro" id="IPR016040">
    <property type="entry name" value="NAD(P)-bd_dom"/>
</dbReference>
<feature type="domain" description="NAD(P)-binding" evidence="1">
    <location>
        <begin position="6"/>
        <end position="169"/>
    </location>
</feature>
<evidence type="ECO:0000313" key="2">
    <source>
        <dbReference type="EMBL" id="GAA1668191.1"/>
    </source>
</evidence>
<accession>A0ABN2GAQ7</accession>
<dbReference type="EMBL" id="BAAANF010000002">
    <property type="protein sequence ID" value="GAA1668191.1"/>
    <property type="molecule type" value="Genomic_DNA"/>
</dbReference>
<dbReference type="Gene3D" id="3.90.25.10">
    <property type="entry name" value="UDP-galactose 4-epimerase, domain 1"/>
    <property type="match status" value="1"/>
</dbReference>
<dbReference type="PANTHER" id="PTHR47129">
    <property type="entry name" value="QUINONE OXIDOREDUCTASE 2"/>
    <property type="match status" value="1"/>
</dbReference>
<dbReference type="Gene3D" id="3.40.50.720">
    <property type="entry name" value="NAD(P)-binding Rossmann-like Domain"/>
    <property type="match status" value="1"/>
</dbReference>
<gene>
    <name evidence="2" type="ORF">GCM10009745_08280</name>
</gene>
<comment type="caution">
    <text evidence="2">The sequence shown here is derived from an EMBL/GenBank/DDBJ whole genome shotgun (WGS) entry which is preliminary data.</text>
</comment>
<dbReference type="PANTHER" id="PTHR47129:SF1">
    <property type="entry name" value="NMRA-LIKE DOMAIN-CONTAINING PROTEIN"/>
    <property type="match status" value="1"/>
</dbReference>
<sequence>MIMVTGANGQLASLTLAHLAERGIPAIGGTRTPAEGQRRLDFDDPTTLDLTGISTLVLVSAGYAEDDLVIARHQAALDAAVRDGVDHVIYTSLTTAGDHLGFALAHRATEQLIKASGLTWTILRNGLYAELFGALIAWTPNGLESAFGSGRLAAVARTDLAAATATIAATPNSHLNQTYDLVGTPISANDVAAHLGVPHRTLGLADYRSRLLADPTLLPFQPAMLASIATTIRHGFLNTTSPDLATLLDRPPTDPTTVAANTTRALSAKLSPAVRPHSSGDRASVS</sequence>
<keyword evidence="3" id="KW-1185">Reference proteome</keyword>
<dbReference type="RefSeq" id="WP_344145597.1">
    <property type="nucleotide sequence ID" value="NZ_BAAANF010000002.1"/>
</dbReference>
<dbReference type="InterPro" id="IPR036291">
    <property type="entry name" value="NAD(P)-bd_dom_sf"/>
</dbReference>
<dbReference type="InterPro" id="IPR052718">
    <property type="entry name" value="NmrA-type_oxidoreductase"/>
</dbReference>
<dbReference type="SUPFAM" id="SSF51735">
    <property type="entry name" value="NAD(P)-binding Rossmann-fold domains"/>
    <property type="match status" value="1"/>
</dbReference>
<evidence type="ECO:0000259" key="1">
    <source>
        <dbReference type="Pfam" id="PF13460"/>
    </source>
</evidence>
<evidence type="ECO:0000313" key="3">
    <source>
        <dbReference type="Proteomes" id="UP001500280"/>
    </source>
</evidence>
<protein>
    <submittedName>
        <fullName evidence="2">SDR family oxidoreductase</fullName>
    </submittedName>
</protein>
<reference evidence="2 3" key="1">
    <citation type="journal article" date="2019" name="Int. J. Syst. Evol. Microbiol.">
        <title>The Global Catalogue of Microorganisms (GCM) 10K type strain sequencing project: providing services to taxonomists for standard genome sequencing and annotation.</title>
        <authorList>
            <consortium name="The Broad Institute Genomics Platform"/>
            <consortium name="The Broad Institute Genome Sequencing Center for Infectious Disease"/>
            <person name="Wu L."/>
            <person name="Ma J."/>
        </authorList>
    </citation>
    <scope>NUCLEOTIDE SEQUENCE [LARGE SCALE GENOMIC DNA]</scope>
    <source>
        <strain evidence="2 3">JCM 14307</strain>
    </source>
</reference>
<dbReference type="Proteomes" id="UP001500280">
    <property type="component" value="Unassembled WGS sequence"/>
</dbReference>
<proteinExistence type="predicted"/>
<organism evidence="2 3">
    <name type="scientific">Kribbella yunnanensis</name>
    <dbReference type="NCBI Taxonomy" id="190194"/>
    <lineage>
        <taxon>Bacteria</taxon>
        <taxon>Bacillati</taxon>
        <taxon>Actinomycetota</taxon>
        <taxon>Actinomycetes</taxon>
        <taxon>Propionibacteriales</taxon>
        <taxon>Kribbellaceae</taxon>
        <taxon>Kribbella</taxon>
    </lineage>
</organism>
<dbReference type="Pfam" id="PF13460">
    <property type="entry name" value="NAD_binding_10"/>
    <property type="match status" value="1"/>
</dbReference>